<dbReference type="EMBL" id="HBUE01066600">
    <property type="protein sequence ID" value="CAG6470927.1"/>
    <property type="molecule type" value="Transcribed_RNA"/>
</dbReference>
<protein>
    <submittedName>
        <fullName evidence="1">(northern house mosquito) hypothetical protein</fullName>
    </submittedName>
</protein>
<proteinExistence type="predicted"/>
<organism evidence="1">
    <name type="scientific">Culex pipiens</name>
    <name type="common">House mosquito</name>
    <dbReference type="NCBI Taxonomy" id="7175"/>
    <lineage>
        <taxon>Eukaryota</taxon>
        <taxon>Metazoa</taxon>
        <taxon>Ecdysozoa</taxon>
        <taxon>Arthropoda</taxon>
        <taxon>Hexapoda</taxon>
        <taxon>Insecta</taxon>
        <taxon>Pterygota</taxon>
        <taxon>Neoptera</taxon>
        <taxon>Endopterygota</taxon>
        <taxon>Diptera</taxon>
        <taxon>Nematocera</taxon>
        <taxon>Culicoidea</taxon>
        <taxon>Culicidae</taxon>
        <taxon>Culicinae</taxon>
        <taxon>Culicini</taxon>
        <taxon>Culex</taxon>
        <taxon>Culex</taxon>
    </lineage>
</organism>
<dbReference type="AlphaFoldDB" id="A0A8D8B8R4"/>
<name>A0A8D8B8R4_CULPI</name>
<reference evidence="1" key="1">
    <citation type="submission" date="2021-05" db="EMBL/GenBank/DDBJ databases">
        <authorList>
            <person name="Alioto T."/>
            <person name="Alioto T."/>
            <person name="Gomez Garrido J."/>
        </authorList>
    </citation>
    <scope>NUCLEOTIDE SEQUENCE</scope>
</reference>
<sequence length="109" mass="12277">MPILHAAVFFLYNRKQISKIFHPKSFVILRNNIIGTCYKLCGSKGSSECWCVGSKFRTIFGQAVAEALARLRTRHGHEYRKQIPATSLRVGADPIPAPDAIRFPMAKKM</sequence>
<evidence type="ECO:0000313" key="1">
    <source>
        <dbReference type="EMBL" id="CAG6470927.1"/>
    </source>
</evidence>
<accession>A0A8D8B8R4</accession>